<sequence length="271" mass="31814">MTNKIESSFSTGTLPSYKNPPVNEVVCGLRFDTPDKLRIPHIGFLWDKFRADYPIIQHAPPIASVKGELLVDSGTGLPIPRVWFINKSDDQLVQFQIDRFYFNWRRRQSDYPRYDHVIKNFESVLNTIVNFFSEFELGELKPIEYELTYINHIPKGQGWDTIDDLPRIFSDFVWTQTKERFLPNPEKVAWQTEFPLPENKGHLIVNLKQATRTEDKVTLLVLELKTRGIGESANKEAIREWFDLAREWIVRGFTDLTTPEIQKIWEREENA</sequence>
<name>A0A8J6N6G6_9BACT</name>
<proteinExistence type="predicted"/>
<evidence type="ECO:0000313" key="2">
    <source>
        <dbReference type="Proteomes" id="UP000603545"/>
    </source>
</evidence>
<evidence type="ECO:0000313" key="1">
    <source>
        <dbReference type="EMBL" id="MBC8200348.1"/>
    </source>
</evidence>
<dbReference type="AlphaFoldDB" id="A0A8J6N6G6"/>
<dbReference type="InterPro" id="IPR026349">
    <property type="entry name" value="CHP04255"/>
</dbReference>
<comment type="caution">
    <text evidence="1">The sequence shown here is derived from an EMBL/GenBank/DDBJ whole genome shotgun (WGS) entry which is preliminary data.</text>
</comment>
<dbReference type="EMBL" id="JACNLL010000098">
    <property type="protein sequence ID" value="MBC8200348.1"/>
    <property type="molecule type" value="Genomic_DNA"/>
</dbReference>
<organism evidence="1 2">
    <name type="scientific">Candidatus Desulfaltia bathyphila</name>
    <dbReference type="NCBI Taxonomy" id="2841697"/>
    <lineage>
        <taxon>Bacteria</taxon>
        <taxon>Pseudomonadati</taxon>
        <taxon>Thermodesulfobacteriota</taxon>
        <taxon>Desulfobacteria</taxon>
        <taxon>Desulfobacterales</taxon>
        <taxon>Desulfobacterales incertae sedis</taxon>
        <taxon>Candidatus Desulfaltia</taxon>
    </lineage>
</organism>
<dbReference type="NCBIfam" id="TIGR04255">
    <property type="entry name" value="sporadTIGR04255"/>
    <property type="match status" value="1"/>
</dbReference>
<reference evidence="1 2" key="1">
    <citation type="submission" date="2020-08" db="EMBL/GenBank/DDBJ databases">
        <title>Bridging the membrane lipid divide: bacteria of the FCB group superphylum have the potential to synthesize archaeal ether lipids.</title>
        <authorList>
            <person name="Villanueva L."/>
            <person name="Von Meijenfeldt F.A.B."/>
            <person name="Westbye A.B."/>
            <person name="Yadav S."/>
            <person name="Hopmans E.C."/>
            <person name="Dutilh B.E."/>
            <person name="Sinninghe Damste J.S."/>
        </authorList>
    </citation>
    <scope>NUCLEOTIDE SEQUENCE [LARGE SCALE GENOMIC DNA]</scope>
    <source>
        <strain evidence="1">NIOZ-UU82</strain>
    </source>
</reference>
<protein>
    <submittedName>
        <fullName evidence="1">TIGR04255 family protein</fullName>
    </submittedName>
</protein>
<gene>
    <name evidence="1" type="ORF">H8E80_09970</name>
</gene>
<accession>A0A8J6N6G6</accession>
<dbReference type="Proteomes" id="UP000603545">
    <property type="component" value="Unassembled WGS sequence"/>
</dbReference>